<reference evidence="2 3" key="1">
    <citation type="submission" date="2021-06" db="EMBL/GenBank/DDBJ databases">
        <title>Caerostris extrusa draft genome.</title>
        <authorList>
            <person name="Kono N."/>
            <person name="Arakawa K."/>
        </authorList>
    </citation>
    <scope>NUCLEOTIDE SEQUENCE [LARGE SCALE GENOMIC DNA]</scope>
</reference>
<dbReference type="Proteomes" id="UP001054945">
    <property type="component" value="Unassembled WGS sequence"/>
</dbReference>
<feature type="compositionally biased region" description="Polar residues" evidence="1">
    <location>
        <begin position="19"/>
        <end position="33"/>
    </location>
</feature>
<feature type="region of interest" description="Disordered" evidence="1">
    <location>
        <begin position="1"/>
        <end position="43"/>
    </location>
</feature>
<gene>
    <name evidence="2" type="ORF">CEXT_210291</name>
</gene>
<keyword evidence="3" id="KW-1185">Reference proteome</keyword>
<protein>
    <submittedName>
        <fullName evidence="2">Uncharacterized protein</fullName>
    </submittedName>
</protein>
<dbReference type="EMBL" id="BPLR01001300">
    <property type="protein sequence ID" value="GIZ01441.1"/>
    <property type="molecule type" value="Genomic_DNA"/>
</dbReference>
<evidence type="ECO:0000313" key="3">
    <source>
        <dbReference type="Proteomes" id="UP001054945"/>
    </source>
</evidence>
<name>A0AAV4Y1U0_CAEEX</name>
<sequence length="83" mass="8909">MIRTRRSTSAAKQRAFLDSSPSGTKTGPTNESGALSLPSTYPPSSLIGCDKPPSFADRKTGKVHYAVAVTRSSLKWVERDCPP</sequence>
<dbReference type="AlphaFoldDB" id="A0AAV4Y1U0"/>
<organism evidence="2 3">
    <name type="scientific">Caerostris extrusa</name>
    <name type="common">Bark spider</name>
    <name type="synonym">Caerostris bankana</name>
    <dbReference type="NCBI Taxonomy" id="172846"/>
    <lineage>
        <taxon>Eukaryota</taxon>
        <taxon>Metazoa</taxon>
        <taxon>Ecdysozoa</taxon>
        <taxon>Arthropoda</taxon>
        <taxon>Chelicerata</taxon>
        <taxon>Arachnida</taxon>
        <taxon>Araneae</taxon>
        <taxon>Araneomorphae</taxon>
        <taxon>Entelegynae</taxon>
        <taxon>Araneoidea</taxon>
        <taxon>Araneidae</taxon>
        <taxon>Caerostris</taxon>
    </lineage>
</organism>
<evidence type="ECO:0000256" key="1">
    <source>
        <dbReference type="SAM" id="MobiDB-lite"/>
    </source>
</evidence>
<accession>A0AAV4Y1U0</accession>
<comment type="caution">
    <text evidence="2">The sequence shown here is derived from an EMBL/GenBank/DDBJ whole genome shotgun (WGS) entry which is preliminary data.</text>
</comment>
<proteinExistence type="predicted"/>
<evidence type="ECO:0000313" key="2">
    <source>
        <dbReference type="EMBL" id="GIZ01441.1"/>
    </source>
</evidence>